<comment type="caution">
    <text evidence="1">The sequence shown here is derived from an EMBL/GenBank/DDBJ whole genome shotgun (WGS) entry which is preliminary data.</text>
</comment>
<reference evidence="1 2" key="1">
    <citation type="journal article" date="2012" name="Int. J. Syst. Evol. Microbiol.">
        <title>Flammeovirga pacifica sp. nov., isolated from deep-sea sediment.</title>
        <authorList>
            <person name="Xu H."/>
            <person name="Fu Y."/>
            <person name="Yang N."/>
            <person name="Ding Z."/>
            <person name="Lai Q."/>
            <person name="Zeng R."/>
        </authorList>
    </citation>
    <scope>NUCLEOTIDE SEQUENCE [LARGE SCALE GENOMIC DNA]</scope>
    <source>
        <strain evidence="2">DSM 24597 / LMG 26175 / WPAGA1</strain>
    </source>
</reference>
<dbReference type="Proteomes" id="UP000179797">
    <property type="component" value="Unassembled WGS sequence"/>
</dbReference>
<sequence>MKFRVIIFILLGTLLSSFSLQEDEIWEKLLNVDWEYKYSEEFEMDIPFPLFTDEVKALSEKEVVIKGFVLPVETEDNSIMLSVYPFSSCFFCGGAGPESVVAIFLKNHREIDEEEVSFKGTLHLNDQETGLIYELKDAVELNSNY</sequence>
<dbReference type="OrthoDB" id="1348500at2"/>
<keyword evidence="2" id="KW-1185">Reference proteome</keyword>
<organism evidence="1 2">
    <name type="scientific">Flammeovirga pacifica</name>
    <dbReference type="NCBI Taxonomy" id="915059"/>
    <lineage>
        <taxon>Bacteria</taxon>
        <taxon>Pseudomonadati</taxon>
        <taxon>Bacteroidota</taxon>
        <taxon>Cytophagia</taxon>
        <taxon>Cytophagales</taxon>
        <taxon>Flammeovirgaceae</taxon>
        <taxon>Flammeovirga</taxon>
    </lineage>
</organism>
<dbReference type="Gene3D" id="2.40.50.870">
    <property type="entry name" value="Protein of unknown function (DUF3299)"/>
    <property type="match status" value="1"/>
</dbReference>
<accession>A0A1S1YXK4</accession>
<dbReference type="RefSeq" id="WP_044221982.1">
    <property type="nucleotide sequence ID" value="NZ_JRYR02000001.1"/>
</dbReference>
<name>A0A1S1YXK4_FLAPC</name>
<dbReference type="STRING" id="915059.NH26_04140"/>
<evidence type="ECO:0008006" key="3">
    <source>
        <dbReference type="Google" id="ProtNLM"/>
    </source>
</evidence>
<evidence type="ECO:0000313" key="2">
    <source>
        <dbReference type="Proteomes" id="UP000179797"/>
    </source>
</evidence>
<evidence type="ECO:0000313" key="1">
    <source>
        <dbReference type="EMBL" id="OHX65595.1"/>
    </source>
</evidence>
<dbReference type="AlphaFoldDB" id="A0A1S1YXK4"/>
<gene>
    <name evidence="1" type="ORF">NH26_04140</name>
</gene>
<dbReference type="EMBL" id="JRYR02000001">
    <property type="protein sequence ID" value="OHX65595.1"/>
    <property type="molecule type" value="Genomic_DNA"/>
</dbReference>
<proteinExistence type="predicted"/>
<protein>
    <recommendedName>
        <fullName evidence="3">DUF3299 domain-containing protein</fullName>
    </recommendedName>
</protein>